<name>A0A163K7Y1_ABSGL</name>
<dbReference type="PANTHER" id="PTHR37471:SF1">
    <property type="entry name" value="AB HYDROLASE-1 DOMAIN-CONTAINING PROTEIN"/>
    <property type="match status" value="1"/>
</dbReference>
<evidence type="ECO:0008006" key="4">
    <source>
        <dbReference type="Google" id="ProtNLM"/>
    </source>
</evidence>
<keyword evidence="3" id="KW-1185">Reference proteome</keyword>
<dbReference type="Proteomes" id="UP000078561">
    <property type="component" value="Unassembled WGS sequence"/>
</dbReference>
<dbReference type="InParanoid" id="A0A163K7Y1"/>
<evidence type="ECO:0000313" key="3">
    <source>
        <dbReference type="Proteomes" id="UP000078561"/>
    </source>
</evidence>
<evidence type="ECO:0000313" key="2">
    <source>
        <dbReference type="EMBL" id="SAM09217.1"/>
    </source>
</evidence>
<dbReference type="OrthoDB" id="6431331at2759"/>
<proteinExistence type="predicted"/>
<dbReference type="PANTHER" id="PTHR37471">
    <property type="entry name" value="UNNAMED PRODUCT"/>
    <property type="match status" value="1"/>
</dbReference>
<protein>
    <recommendedName>
        <fullName evidence="4">AB hydrolase-1 domain-containing protein</fullName>
    </recommendedName>
</protein>
<dbReference type="InterPro" id="IPR029058">
    <property type="entry name" value="AB_hydrolase_fold"/>
</dbReference>
<dbReference type="AlphaFoldDB" id="A0A163K7Y1"/>
<accession>A0A163K7Y1</accession>
<gene>
    <name evidence="2" type="primary">ABSGL_14891.1 scaffold 15133</name>
</gene>
<dbReference type="EMBL" id="LT554999">
    <property type="protein sequence ID" value="SAM09217.1"/>
    <property type="molecule type" value="Genomic_DNA"/>
</dbReference>
<sequence length="423" mass="48551">MIPDHKASRLIVLTLASCQAALTPLAFVYFIYILVSQTSPLLTGDNHGGYYTLPAIIHYWLAAEILFYGFFHITQRRMQYATSPNTLTSEGRKVLVSHCISNIDDSRQWLCDWFVKDTPGHSMTTTPDFEEIYLDNVIEWYVKQHNRIFSTPNHLRSFFFSGLNRLSWAFFTSPMEDIIQNPDHLKEIHWMIHLFQNKFQAPVTSGYNPHVRARRLNLDPINAYHRPLFVYAAIQLANLFYGMAILQYGYGMKKYSDLSLLKHNDDQAGDKKRISYWFRDGDRNKKPIVFIHGIGAGLMCYTPFLHQLVHLDAPIFCIELPFIAMRCHMANATSLPVSPPPSPTPTSRAKTIASTTTTTLPHHTKVFLSERDNIVNSPRVNAYLKKQGVSTELMPGLDHASFLMYPAWQRQIIETISDYTQAN</sequence>
<dbReference type="STRING" id="4829.A0A163K7Y1"/>
<reference evidence="2" key="1">
    <citation type="submission" date="2016-04" db="EMBL/GenBank/DDBJ databases">
        <authorList>
            <person name="Evans L.H."/>
            <person name="Alamgir A."/>
            <person name="Owens N."/>
            <person name="Weber N.D."/>
            <person name="Virtaneva K."/>
            <person name="Barbian K."/>
            <person name="Babar A."/>
            <person name="Rosenke K."/>
        </authorList>
    </citation>
    <scope>NUCLEOTIDE SEQUENCE [LARGE SCALE GENOMIC DNA]</scope>
    <source>
        <strain evidence="2">CBS 101.48</strain>
    </source>
</reference>
<keyword evidence="1" id="KW-0472">Membrane</keyword>
<keyword evidence="1" id="KW-0812">Transmembrane</keyword>
<keyword evidence="1" id="KW-1133">Transmembrane helix</keyword>
<feature type="transmembrane region" description="Helical" evidence="1">
    <location>
        <begin position="12"/>
        <end position="35"/>
    </location>
</feature>
<evidence type="ECO:0000256" key="1">
    <source>
        <dbReference type="SAM" id="Phobius"/>
    </source>
</evidence>
<dbReference type="SUPFAM" id="SSF53474">
    <property type="entry name" value="alpha/beta-Hydrolases"/>
    <property type="match status" value="2"/>
</dbReference>
<organism evidence="2">
    <name type="scientific">Absidia glauca</name>
    <name type="common">Pin mould</name>
    <dbReference type="NCBI Taxonomy" id="4829"/>
    <lineage>
        <taxon>Eukaryota</taxon>
        <taxon>Fungi</taxon>
        <taxon>Fungi incertae sedis</taxon>
        <taxon>Mucoromycota</taxon>
        <taxon>Mucoromycotina</taxon>
        <taxon>Mucoromycetes</taxon>
        <taxon>Mucorales</taxon>
        <taxon>Cunninghamellaceae</taxon>
        <taxon>Absidia</taxon>
    </lineage>
</organism>
<feature type="transmembrane region" description="Helical" evidence="1">
    <location>
        <begin position="228"/>
        <end position="250"/>
    </location>
</feature>
<feature type="transmembrane region" description="Helical" evidence="1">
    <location>
        <begin position="55"/>
        <end position="73"/>
    </location>
</feature>